<reference evidence="1 2" key="1">
    <citation type="submission" date="2020-08" db="EMBL/GenBank/DDBJ databases">
        <title>Arenibacter gaetbuli sp. nov., isolated from a sand dune.</title>
        <authorList>
            <person name="Park S."/>
            <person name="Yoon J.-H."/>
        </authorList>
    </citation>
    <scope>NUCLEOTIDE SEQUENCE [LARGE SCALE GENOMIC DNA]</scope>
    <source>
        <strain evidence="1 2">BSSL-BM3</strain>
    </source>
</reference>
<dbReference type="Proteomes" id="UP000618952">
    <property type="component" value="Unassembled WGS sequence"/>
</dbReference>
<organism evidence="1 2">
    <name type="scientific">Arenibacter arenosicollis</name>
    <dbReference type="NCBI Taxonomy" id="2762274"/>
    <lineage>
        <taxon>Bacteria</taxon>
        <taxon>Pseudomonadati</taxon>
        <taxon>Bacteroidota</taxon>
        <taxon>Flavobacteriia</taxon>
        <taxon>Flavobacteriales</taxon>
        <taxon>Flavobacteriaceae</taxon>
        <taxon>Arenibacter</taxon>
    </lineage>
</organism>
<accession>A0ABR7QPB5</accession>
<name>A0ABR7QPB5_9FLAO</name>
<protein>
    <submittedName>
        <fullName evidence="1">Uncharacterized protein</fullName>
    </submittedName>
</protein>
<evidence type="ECO:0000313" key="1">
    <source>
        <dbReference type="EMBL" id="MBC8769032.1"/>
    </source>
</evidence>
<keyword evidence="2" id="KW-1185">Reference proteome</keyword>
<dbReference type="RefSeq" id="WP_187585475.1">
    <property type="nucleotide sequence ID" value="NZ_JACLHY010000013.1"/>
</dbReference>
<comment type="caution">
    <text evidence="1">The sequence shown here is derived from an EMBL/GenBank/DDBJ whole genome shotgun (WGS) entry which is preliminary data.</text>
</comment>
<dbReference type="EMBL" id="JACLHY010000013">
    <property type="protein sequence ID" value="MBC8769032.1"/>
    <property type="molecule type" value="Genomic_DNA"/>
</dbReference>
<gene>
    <name evidence="1" type="ORF">H4O18_13600</name>
</gene>
<evidence type="ECO:0000313" key="2">
    <source>
        <dbReference type="Proteomes" id="UP000618952"/>
    </source>
</evidence>
<sequence length="92" mass="10810">MIEIDHTVYSEYKKEIGKNKFFNKISERGRLMGHSPIGSEPDGKGIVIALTAYTIKDLKKIPVQSCILNSYYSNWVIFYGRYYLWEVFFVFI</sequence>
<proteinExistence type="predicted"/>